<keyword evidence="2" id="KW-1133">Transmembrane helix</keyword>
<organism evidence="3 4">
    <name type="scientific">Fibrella forsythiae</name>
    <dbReference type="NCBI Taxonomy" id="2817061"/>
    <lineage>
        <taxon>Bacteria</taxon>
        <taxon>Pseudomonadati</taxon>
        <taxon>Bacteroidota</taxon>
        <taxon>Cytophagia</taxon>
        <taxon>Cytophagales</taxon>
        <taxon>Spirosomataceae</taxon>
        <taxon>Fibrella</taxon>
    </lineage>
</organism>
<evidence type="ECO:0000313" key="3">
    <source>
        <dbReference type="EMBL" id="MBO0950544.1"/>
    </source>
</evidence>
<name>A0ABS3JKL1_9BACT</name>
<feature type="region of interest" description="Disordered" evidence="1">
    <location>
        <begin position="90"/>
        <end position="258"/>
    </location>
</feature>
<evidence type="ECO:0000313" key="4">
    <source>
        <dbReference type="Proteomes" id="UP000664628"/>
    </source>
</evidence>
<comment type="caution">
    <text evidence="3">The sequence shown here is derived from an EMBL/GenBank/DDBJ whole genome shotgun (WGS) entry which is preliminary data.</text>
</comment>
<dbReference type="EMBL" id="JAFMYW010000005">
    <property type="protein sequence ID" value="MBO0950544.1"/>
    <property type="molecule type" value="Genomic_DNA"/>
</dbReference>
<dbReference type="RefSeq" id="WP_207330486.1">
    <property type="nucleotide sequence ID" value="NZ_JAFMYW010000005.1"/>
</dbReference>
<evidence type="ECO:0000256" key="1">
    <source>
        <dbReference type="SAM" id="MobiDB-lite"/>
    </source>
</evidence>
<feature type="compositionally biased region" description="Polar residues" evidence="1">
    <location>
        <begin position="115"/>
        <end position="166"/>
    </location>
</feature>
<sequence length="556" mass="61133">MEEWPDDHLDELFRKSAEEFDIHFNADDWTDMSRRLDEHDRHTMFDRISRWGGISALVLLLLGGLGWVMYDKKPTAARQQVRITVLTPARKATAQSTVASQSRQTEPSTDRHPRGTSQIDGRSENQAIGVANSLTKIPNSAGETNPAGQLTTKQTDNQPDESTNHSAVRPASESLANRFATQPASRRYVQTGRSRRAKPGVEQVVGGETTSAGDDAGTGRSVASDQVDRQLVTKSSRLRENQSAATERPVSLNTSARRGTDVLVRAAALHQNPDGNVPATMNDNQPDGHPAQTPVASQVAGADLVTSSQWLPALTPAASLSRVVEQAQETPAPPLPQVTVAAPASRAMPKLTGLSVFVFASPDLSGIGLTNFDRPGSNAGVSVQYQLTDRLSVNAGAMYSTKRYQTYANNYVWPSYMNMDVWPEEISGVCKMIDIPLNVRYDWLLRPRGDGRAPARWFASAGLTSYFIQHEVYRYEYANPADPKIKAWGWDNQKAGRAGGSFGFSNLNISVGYERPITNRLSWQVEPFLKVPLKQVGYFKIRLLSTGAFVGLRYRF</sequence>
<dbReference type="SUPFAM" id="SSF56925">
    <property type="entry name" value="OMPA-like"/>
    <property type="match status" value="1"/>
</dbReference>
<feature type="compositionally biased region" description="Polar residues" evidence="1">
    <location>
        <begin position="241"/>
        <end position="257"/>
    </location>
</feature>
<keyword evidence="4" id="KW-1185">Reference proteome</keyword>
<gene>
    <name evidence="3" type="ORF">J2I46_18250</name>
</gene>
<keyword evidence="2" id="KW-0472">Membrane</keyword>
<feature type="transmembrane region" description="Helical" evidence="2">
    <location>
        <begin position="51"/>
        <end position="70"/>
    </location>
</feature>
<accession>A0ABS3JKL1</accession>
<feature type="compositionally biased region" description="Polar residues" evidence="1">
    <location>
        <begin position="93"/>
        <end position="107"/>
    </location>
</feature>
<keyword evidence="2" id="KW-0812">Transmembrane</keyword>
<reference evidence="3 4" key="1">
    <citation type="submission" date="2021-03" db="EMBL/GenBank/DDBJ databases">
        <title>Fibrella sp. HMF5405 genome sequencing and assembly.</title>
        <authorList>
            <person name="Kang H."/>
            <person name="Kim H."/>
            <person name="Bae S."/>
            <person name="Joh K."/>
        </authorList>
    </citation>
    <scope>NUCLEOTIDE SEQUENCE [LARGE SCALE GENOMIC DNA]</scope>
    <source>
        <strain evidence="3 4">HMF5405</strain>
    </source>
</reference>
<evidence type="ECO:0000256" key="2">
    <source>
        <dbReference type="SAM" id="Phobius"/>
    </source>
</evidence>
<feature type="region of interest" description="Disordered" evidence="1">
    <location>
        <begin position="271"/>
        <end position="294"/>
    </location>
</feature>
<protein>
    <recommendedName>
        <fullName evidence="5">Outer membrane protein beta-barrel domain-containing protein</fullName>
    </recommendedName>
</protein>
<proteinExistence type="predicted"/>
<dbReference type="Proteomes" id="UP000664628">
    <property type="component" value="Unassembled WGS sequence"/>
</dbReference>
<dbReference type="InterPro" id="IPR011250">
    <property type="entry name" value="OMP/PagP_B-barrel"/>
</dbReference>
<evidence type="ECO:0008006" key="5">
    <source>
        <dbReference type="Google" id="ProtNLM"/>
    </source>
</evidence>